<evidence type="ECO:0000256" key="1">
    <source>
        <dbReference type="SAM" id="MobiDB-lite"/>
    </source>
</evidence>
<proteinExistence type="predicted"/>
<reference evidence="2" key="1">
    <citation type="submission" date="2022-08" db="EMBL/GenBank/DDBJ databases">
        <title>Genome sequencing of akame (Lates japonicus).</title>
        <authorList>
            <person name="Hashiguchi Y."/>
            <person name="Takahashi H."/>
        </authorList>
    </citation>
    <scope>NUCLEOTIDE SEQUENCE</scope>
    <source>
        <strain evidence="2">Kochi</strain>
    </source>
</reference>
<keyword evidence="3" id="KW-1185">Reference proteome</keyword>
<name>A0AAD3MA01_LATJO</name>
<protein>
    <submittedName>
        <fullName evidence="2">Protein NLRC3-like isoform X1</fullName>
    </submittedName>
</protein>
<feature type="non-terminal residue" evidence="2">
    <location>
        <position position="232"/>
    </location>
</feature>
<evidence type="ECO:0000313" key="2">
    <source>
        <dbReference type="EMBL" id="GLD49901.1"/>
    </source>
</evidence>
<evidence type="ECO:0000313" key="3">
    <source>
        <dbReference type="Proteomes" id="UP001279410"/>
    </source>
</evidence>
<gene>
    <name evidence="2" type="ORF">AKAME5_002768100</name>
</gene>
<feature type="non-terminal residue" evidence="2">
    <location>
        <position position="1"/>
    </location>
</feature>
<feature type="region of interest" description="Disordered" evidence="1">
    <location>
        <begin position="1"/>
        <end position="111"/>
    </location>
</feature>
<organism evidence="2 3">
    <name type="scientific">Lates japonicus</name>
    <name type="common">Japanese lates</name>
    <dbReference type="NCBI Taxonomy" id="270547"/>
    <lineage>
        <taxon>Eukaryota</taxon>
        <taxon>Metazoa</taxon>
        <taxon>Chordata</taxon>
        <taxon>Craniata</taxon>
        <taxon>Vertebrata</taxon>
        <taxon>Euteleostomi</taxon>
        <taxon>Actinopterygii</taxon>
        <taxon>Neopterygii</taxon>
        <taxon>Teleostei</taxon>
        <taxon>Neoteleostei</taxon>
        <taxon>Acanthomorphata</taxon>
        <taxon>Carangaria</taxon>
        <taxon>Carangaria incertae sedis</taxon>
        <taxon>Centropomidae</taxon>
        <taxon>Lates</taxon>
    </lineage>
</organism>
<accession>A0AAD3MA01</accession>
<dbReference type="Proteomes" id="UP001279410">
    <property type="component" value="Unassembled WGS sequence"/>
</dbReference>
<comment type="caution">
    <text evidence="2">The sequence shown here is derived from an EMBL/GenBank/DDBJ whole genome shotgun (WGS) entry which is preliminary data.</text>
</comment>
<sequence>GSDSDCRGSALVLGGLVSPTKGAGTIMNQSEETEEGVHLTTTTLHGEADIQTEPQSQQQQHGEDSPRPGPSSESVRSDFSMDVNVDSSDQQQEHGEDSSEPGPSSESIRSDISKEIIIDFSIGKDMSEVDSVQPAQEPPTELDVIFSEVKRNIDAFVEDQIRQRHQEVLNSNSQHLETQREDDGGSRGAFLKILVHFLKDVKQEELANILQNRGNAAAYQHQLKSDLQQKFH</sequence>
<dbReference type="EMBL" id="BRZM01003569">
    <property type="protein sequence ID" value="GLD49901.1"/>
    <property type="molecule type" value="Genomic_DNA"/>
</dbReference>
<dbReference type="AlphaFoldDB" id="A0AAD3MA01"/>